<dbReference type="Pfam" id="PF05199">
    <property type="entry name" value="GMC_oxred_C"/>
    <property type="match status" value="1"/>
</dbReference>
<dbReference type="EMBL" id="MU853564">
    <property type="protein sequence ID" value="KAK4146061.1"/>
    <property type="molecule type" value="Genomic_DNA"/>
</dbReference>
<sequence length="607" mass="65405">MATEFDFVIVGGGTAGLVLAARLSEDPNTQVLVMEAGEDLANDPRVNIPGMWTQLQSGATDWQLKSVPQDSLNGRSVPIAQGRLLGGCSALNAMNFVVPAKEDLDAWAELGNPGWDWDGFSRYLNKTHKKGITDGNKLDDDDGTIQVNIPKEETKWPQVWRDTWAGLGYPTDNDPYSGDIHGAVTYPDAIHPEAKTRSYAGNDYLGLARGRANLTVWTGVPVDKILFDNTTKDAAVATGVRYTTKDGNTSSVRARKEVVLSAGVFHSPKLLELSGIGNAQLLQSLGIDVVVDNPSVGENLQHHPLSVHSFETVQDGQPGFETMDALVRQDPDAIAAAVNAYKTTQSGPLSRSNCNTMAHLPFPGLDTEAGKHDAQSIVKTLTQSETKYPIGNSDNDTYTSAATALATRSLTDPSSASGYYVFIPCPAGPPEPTTPGSVPKTHITIATLLTRPLSRGSTHITSAEKAKPPVIDPRYLSHPADIATLARHVRFIRKTLTNQPPLADRLVRNTTADDDDTPKKDTDKDDLDLDRLTTRLRDTAAASTLYTSTCAMMPRAMGGVVDSELRVYGTRNLRVVDASVMPFITRGDTMATVYGIAEKAAEILGRE</sequence>
<comment type="similarity">
    <text evidence="2">Belongs to the GMC oxidoreductase family.</text>
</comment>
<reference evidence="10" key="2">
    <citation type="submission" date="2023-05" db="EMBL/GenBank/DDBJ databases">
        <authorList>
            <consortium name="Lawrence Berkeley National Laboratory"/>
            <person name="Steindorff A."/>
            <person name="Hensen N."/>
            <person name="Bonometti L."/>
            <person name="Westerberg I."/>
            <person name="Brannstrom I.O."/>
            <person name="Guillou S."/>
            <person name="Cros-Aarteil S."/>
            <person name="Calhoun S."/>
            <person name="Haridas S."/>
            <person name="Kuo A."/>
            <person name="Mondo S."/>
            <person name="Pangilinan J."/>
            <person name="Riley R."/>
            <person name="Labutti K."/>
            <person name="Andreopoulos B."/>
            <person name="Lipzen A."/>
            <person name="Chen C."/>
            <person name="Yanf M."/>
            <person name="Daum C."/>
            <person name="Ng V."/>
            <person name="Clum A."/>
            <person name="Ohm R."/>
            <person name="Martin F."/>
            <person name="Silar P."/>
            <person name="Natvig D."/>
            <person name="Lalanne C."/>
            <person name="Gautier V."/>
            <person name="Ament-Velasquez S.L."/>
            <person name="Kruys A."/>
            <person name="Hutchinson M.I."/>
            <person name="Powell A.J."/>
            <person name="Barry K."/>
            <person name="Miller A.N."/>
            <person name="Grigoriev I.V."/>
            <person name="Debuchy R."/>
            <person name="Gladieux P."/>
            <person name="Thoren M.H."/>
            <person name="Johannesson H."/>
        </authorList>
    </citation>
    <scope>NUCLEOTIDE SEQUENCE</scope>
    <source>
        <strain evidence="10">CBS 141.50</strain>
    </source>
</reference>
<evidence type="ECO:0000259" key="9">
    <source>
        <dbReference type="Pfam" id="PF05199"/>
    </source>
</evidence>
<dbReference type="InterPro" id="IPR012132">
    <property type="entry name" value="GMC_OxRdtase"/>
</dbReference>
<dbReference type="GO" id="GO:0016614">
    <property type="term" value="F:oxidoreductase activity, acting on CH-OH group of donors"/>
    <property type="evidence" value="ECO:0007669"/>
    <property type="project" value="InterPro"/>
</dbReference>
<evidence type="ECO:0000256" key="7">
    <source>
        <dbReference type="SAM" id="MobiDB-lite"/>
    </source>
</evidence>
<keyword evidence="4 6" id="KW-0274">FAD</keyword>
<dbReference type="Gene3D" id="3.30.560.10">
    <property type="entry name" value="Glucose Oxidase, domain 3"/>
    <property type="match status" value="1"/>
</dbReference>
<dbReference type="Proteomes" id="UP001302676">
    <property type="component" value="Unassembled WGS sequence"/>
</dbReference>
<dbReference type="InterPro" id="IPR036188">
    <property type="entry name" value="FAD/NAD-bd_sf"/>
</dbReference>
<evidence type="ECO:0000256" key="4">
    <source>
        <dbReference type="ARBA" id="ARBA00022827"/>
    </source>
</evidence>
<evidence type="ECO:0000256" key="5">
    <source>
        <dbReference type="ARBA" id="ARBA00023002"/>
    </source>
</evidence>
<evidence type="ECO:0000313" key="10">
    <source>
        <dbReference type="EMBL" id="KAK4146061.1"/>
    </source>
</evidence>
<keyword evidence="11" id="KW-1185">Reference proteome</keyword>
<evidence type="ECO:0000313" key="11">
    <source>
        <dbReference type="Proteomes" id="UP001302676"/>
    </source>
</evidence>
<dbReference type="Gene3D" id="3.50.50.60">
    <property type="entry name" value="FAD/NAD(P)-binding domain"/>
    <property type="match status" value="1"/>
</dbReference>
<dbReference type="SUPFAM" id="SSF51905">
    <property type="entry name" value="FAD/NAD(P)-binding domain"/>
    <property type="match status" value="1"/>
</dbReference>
<feature type="binding site" evidence="6">
    <location>
        <position position="222"/>
    </location>
    <ligand>
        <name>FAD</name>
        <dbReference type="ChEBI" id="CHEBI:57692"/>
    </ligand>
</feature>
<evidence type="ECO:0000259" key="8">
    <source>
        <dbReference type="Pfam" id="PF00732"/>
    </source>
</evidence>
<dbReference type="PIRSF" id="PIRSF000137">
    <property type="entry name" value="Alcohol_oxidase"/>
    <property type="match status" value="1"/>
</dbReference>
<dbReference type="Pfam" id="PF00732">
    <property type="entry name" value="GMC_oxred_N"/>
    <property type="match status" value="1"/>
</dbReference>
<dbReference type="GO" id="GO:0050660">
    <property type="term" value="F:flavin adenine dinucleotide binding"/>
    <property type="evidence" value="ECO:0007669"/>
    <property type="project" value="InterPro"/>
</dbReference>
<feature type="domain" description="Glucose-methanol-choline oxidoreductase C-terminal" evidence="9">
    <location>
        <begin position="452"/>
        <end position="597"/>
    </location>
</feature>
<evidence type="ECO:0000256" key="1">
    <source>
        <dbReference type="ARBA" id="ARBA00001974"/>
    </source>
</evidence>
<protein>
    <recommendedName>
        <fullName evidence="12">GMC oxidoreductase</fullName>
    </recommendedName>
</protein>
<dbReference type="AlphaFoldDB" id="A0AAN6ZR30"/>
<comment type="caution">
    <text evidence="10">The sequence shown here is derived from an EMBL/GenBank/DDBJ whole genome shotgun (WGS) entry which is preliminary data.</text>
</comment>
<dbReference type="PANTHER" id="PTHR11552:SF201">
    <property type="entry name" value="GLUCOSE-METHANOL-CHOLINE OXIDOREDUCTASE N-TERMINAL DOMAIN-CONTAINING PROTEIN"/>
    <property type="match status" value="1"/>
</dbReference>
<proteinExistence type="inferred from homology"/>
<dbReference type="SUPFAM" id="SSF54373">
    <property type="entry name" value="FAD-linked reductases, C-terminal domain"/>
    <property type="match status" value="1"/>
</dbReference>
<keyword evidence="5" id="KW-0560">Oxidoreductase</keyword>
<feature type="domain" description="Glucose-methanol-choline oxidoreductase N-terminal" evidence="8">
    <location>
        <begin position="5"/>
        <end position="304"/>
    </location>
</feature>
<comment type="cofactor">
    <cofactor evidence="1 6">
        <name>FAD</name>
        <dbReference type="ChEBI" id="CHEBI:57692"/>
    </cofactor>
</comment>
<evidence type="ECO:0000256" key="2">
    <source>
        <dbReference type="ARBA" id="ARBA00010790"/>
    </source>
</evidence>
<accession>A0AAN6ZR30</accession>
<dbReference type="InterPro" id="IPR007867">
    <property type="entry name" value="GMC_OxRtase_C"/>
</dbReference>
<organism evidence="10 11">
    <name type="scientific">Dichotomopilus funicola</name>
    <dbReference type="NCBI Taxonomy" id="1934379"/>
    <lineage>
        <taxon>Eukaryota</taxon>
        <taxon>Fungi</taxon>
        <taxon>Dikarya</taxon>
        <taxon>Ascomycota</taxon>
        <taxon>Pezizomycotina</taxon>
        <taxon>Sordariomycetes</taxon>
        <taxon>Sordariomycetidae</taxon>
        <taxon>Sordariales</taxon>
        <taxon>Chaetomiaceae</taxon>
        <taxon>Dichotomopilus</taxon>
    </lineage>
</organism>
<dbReference type="InterPro" id="IPR000172">
    <property type="entry name" value="GMC_OxRdtase_N"/>
</dbReference>
<evidence type="ECO:0000256" key="3">
    <source>
        <dbReference type="ARBA" id="ARBA00022630"/>
    </source>
</evidence>
<dbReference type="PANTHER" id="PTHR11552">
    <property type="entry name" value="GLUCOSE-METHANOL-CHOLINE GMC OXIDOREDUCTASE"/>
    <property type="match status" value="1"/>
</dbReference>
<name>A0AAN6ZR30_9PEZI</name>
<gene>
    <name evidence="10" type="ORF">C8A04DRAFT_10074</name>
</gene>
<dbReference type="RefSeq" id="XP_062639432.1">
    <property type="nucleotide sequence ID" value="XM_062776459.1"/>
</dbReference>
<evidence type="ECO:0008006" key="12">
    <source>
        <dbReference type="Google" id="ProtNLM"/>
    </source>
</evidence>
<dbReference type="GeneID" id="87813072"/>
<feature type="region of interest" description="Disordered" evidence="7">
    <location>
        <begin position="503"/>
        <end position="525"/>
    </location>
</feature>
<keyword evidence="3" id="KW-0285">Flavoprotein</keyword>
<evidence type="ECO:0000256" key="6">
    <source>
        <dbReference type="PIRSR" id="PIRSR000137-2"/>
    </source>
</evidence>
<reference evidence="10" key="1">
    <citation type="journal article" date="2023" name="Mol. Phylogenet. Evol.">
        <title>Genome-scale phylogeny and comparative genomics of the fungal order Sordariales.</title>
        <authorList>
            <person name="Hensen N."/>
            <person name="Bonometti L."/>
            <person name="Westerberg I."/>
            <person name="Brannstrom I.O."/>
            <person name="Guillou S."/>
            <person name="Cros-Aarteil S."/>
            <person name="Calhoun S."/>
            <person name="Haridas S."/>
            <person name="Kuo A."/>
            <person name="Mondo S."/>
            <person name="Pangilinan J."/>
            <person name="Riley R."/>
            <person name="LaButti K."/>
            <person name="Andreopoulos B."/>
            <person name="Lipzen A."/>
            <person name="Chen C."/>
            <person name="Yan M."/>
            <person name="Daum C."/>
            <person name="Ng V."/>
            <person name="Clum A."/>
            <person name="Steindorff A."/>
            <person name="Ohm R.A."/>
            <person name="Martin F."/>
            <person name="Silar P."/>
            <person name="Natvig D.O."/>
            <person name="Lalanne C."/>
            <person name="Gautier V."/>
            <person name="Ament-Velasquez S.L."/>
            <person name="Kruys A."/>
            <person name="Hutchinson M.I."/>
            <person name="Powell A.J."/>
            <person name="Barry K."/>
            <person name="Miller A.N."/>
            <person name="Grigoriev I.V."/>
            <person name="Debuchy R."/>
            <person name="Gladieux P."/>
            <person name="Hiltunen Thoren M."/>
            <person name="Johannesson H."/>
        </authorList>
    </citation>
    <scope>NUCLEOTIDE SEQUENCE</scope>
    <source>
        <strain evidence="10">CBS 141.50</strain>
    </source>
</reference>